<evidence type="ECO:0000313" key="2">
    <source>
        <dbReference type="Proteomes" id="UP001172457"/>
    </source>
</evidence>
<reference evidence="1" key="1">
    <citation type="submission" date="2023-03" db="EMBL/GenBank/DDBJ databases">
        <title>Chromosome-scale reference genome and RAD-based genetic map of yellow starthistle (Centaurea solstitialis) reveal putative structural variation and QTLs associated with invader traits.</title>
        <authorList>
            <person name="Reatini B."/>
            <person name="Cang F.A."/>
            <person name="Jiang Q."/>
            <person name="Mckibben M.T.W."/>
            <person name="Barker M.S."/>
            <person name="Rieseberg L.H."/>
            <person name="Dlugosch K.M."/>
        </authorList>
    </citation>
    <scope>NUCLEOTIDE SEQUENCE</scope>
    <source>
        <strain evidence="1">CAN-66</strain>
        <tissue evidence="1">Leaf</tissue>
    </source>
</reference>
<keyword evidence="2" id="KW-1185">Reference proteome</keyword>
<dbReference type="EMBL" id="JARYMX010000004">
    <property type="protein sequence ID" value="KAJ9550578.1"/>
    <property type="molecule type" value="Genomic_DNA"/>
</dbReference>
<dbReference type="Proteomes" id="UP001172457">
    <property type="component" value="Chromosome 4"/>
</dbReference>
<evidence type="ECO:0000313" key="1">
    <source>
        <dbReference type="EMBL" id="KAJ9550578.1"/>
    </source>
</evidence>
<proteinExistence type="predicted"/>
<dbReference type="AlphaFoldDB" id="A0AA38T577"/>
<gene>
    <name evidence="1" type="ORF">OSB04_014623</name>
</gene>
<organism evidence="1 2">
    <name type="scientific">Centaurea solstitialis</name>
    <name type="common">yellow star-thistle</name>
    <dbReference type="NCBI Taxonomy" id="347529"/>
    <lineage>
        <taxon>Eukaryota</taxon>
        <taxon>Viridiplantae</taxon>
        <taxon>Streptophyta</taxon>
        <taxon>Embryophyta</taxon>
        <taxon>Tracheophyta</taxon>
        <taxon>Spermatophyta</taxon>
        <taxon>Magnoliopsida</taxon>
        <taxon>eudicotyledons</taxon>
        <taxon>Gunneridae</taxon>
        <taxon>Pentapetalae</taxon>
        <taxon>asterids</taxon>
        <taxon>campanulids</taxon>
        <taxon>Asterales</taxon>
        <taxon>Asteraceae</taxon>
        <taxon>Carduoideae</taxon>
        <taxon>Cardueae</taxon>
        <taxon>Centaureinae</taxon>
        <taxon>Centaurea</taxon>
    </lineage>
</organism>
<name>A0AA38T577_9ASTR</name>
<protein>
    <submittedName>
        <fullName evidence="1">Uncharacterized protein</fullName>
    </submittedName>
</protein>
<sequence length="183" mass="20294">MNQSLEAIIWFHWLTLCQQPVIQRMQALSGMIGRKASSAVKSQGSTLDRRRKLASWSTVGAEGISGGAVKCVEIGKNTNGEFKKVGALHLIVYITDFDDNISDKIPKIAFRNWWINTCPAIHRDNEYFQLIVAGFCDVAPDKQASNPFIKMGTNASISVAERHTPISRSPFDSLQALKDIESL</sequence>
<comment type="caution">
    <text evidence="1">The sequence shown here is derived from an EMBL/GenBank/DDBJ whole genome shotgun (WGS) entry which is preliminary data.</text>
</comment>
<accession>A0AA38T577</accession>